<dbReference type="AlphaFoldDB" id="A0A8H7XWW2"/>
<gene>
    <name evidence="4" type="ORF">JR316_007539</name>
</gene>
<proteinExistence type="predicted"/>
<dbReference type="EMBL" id="JAFIQS010000007">
    <property type="protein sequence ID" value="KAG5167199.1"/>
    <property type="molecule type" value="Genomic_DNA"/>
</dbReference>
<keyword evidence="1" id="KW-0053">Apoptosis</keyword>
<accession>A0A8H7XWW2</accession>
<dbReference type="InterPro" id="IPR011600">
    <property type="entry name" value="Pept_C14_caspase"/>
</dbReference>
<organism evidence="4">
    <name type="scientific">Psilocybe cubensis</name>
    <name type="common">Psychedelic mushroom</name>
    <name type="synonym">Stropharia cubensis</name>
    <dbReference type="NCBI Taxonomy" id="181762"/>
    <lineage>
        <taxon>Eukaryota</taxon>
        <taxon>Fungi</taxon>
        <taxon>Dikarya</taxon>
        <taxon>Basidiomycota</taxon>
        <taxon>Agaricomycotina</taxon>
        <taxon>Agaricomycetes</taxon>
        <taxon>Agaricomycetidae</taxon>
        <taxon>Agaricales</taxon>
        <taxon>Agaricineae</taxon>
        <taxon>Strophariaceae</taxon>
        <taxon>Psilocybe</taxon>
    </lineage>
</organism>
<dbReference type="Pfam" id="PF00656">
    <property type="entry name" value="Peptidase_C14"/>
    <property type="match status" value="1"/>
</dbReference>
<keyword evidence="2" id="KW-0378">Hydrolase</keyword>
<dbReference type="GO" id="GO:0006915">
    <property type="term" value="P:apoptotic process"/>
    <property type="evidence" value="ECO:0007669"/>
    <property type="project" value="UniProtKB-KW"/>
</dbReference>
<protein>
    <recommendedName>
        <fullName evidence="3">Peptidase C14 caspase domain-containing protein</fullName>
    </recommendedName>
</protein>
<dbReference type="SUPFAM" id="SSF52129">
    <property type="entry name" value="Caspase-like"/>
    <property type="match status" value="1"/>
</dbReference>
<reference evidence="4" key="1">
    <citation type="submission" date="2021-02" db="EMBL/GenBank/DDBJ databases">
        <title>Psilocybe cubensis genome.</title>
        <authorList>
            <person name="Mckernan K.J."/>
            <person name="Crawford S."/>
            <person name="Trippe A."/>
            <person name="Kane L.T."/>
            <person name="Mclaughlin S."/>
        </authorList>
    </citation>
    <scope>NUCLEOTIDE SEQUENCE [LARGE SCALE GENOMIC DNA]</scope>
    <source>
        <strain evidence="4">MGC-MH-2018</strain>
    </source>
</reference>
<keyword evidence="2" id="KW-0645">Protease</keyword>
<dbReference type="InterPro" id="IPR029030">
    <property type="entry name" value="Caspase-like_dom_sf"/>
</dbReference>
<evidence type="ECO:0000256" key="2">
    <source>
        <dbReference type="ARBA" id="ARBA00022807"/>
    </source>
</evidence>
<dbReference type="GO" id="GO:0006508">
    <property type="term" value="P:proteolysis"/>
    <property type="evidence" value="ECO:0007669"/>
    <property type="project" value="InterPro"/>
</dbReference>
<name>A0A8H7XWW2_PSICU</name>
<evidence type="ECO:0000313" key="4">
    <source>
        <dbReference type="EMBL" id="KAG5167199.1"/>
    </source>
</evidence>
<dbReference type="GO" id="GO:0004197">
    <property type="term" value="F:cysteine-type endopeptidase activity"/>
    <property type="evidence" value="ECO:0007669"/>
    <property type="project" value="InterPro"/>
</dbReference>
<evidence type="ECO:0000256" key="1">
    <source>
        <dbReference type="ARBA" id="ARBA00022703"/>
    </source>
</evidence>
<comment type="caution">
    <text evidence="4">The sequence shown here is derived from an EMBL/GenBank/DDBJ whole genome shotgun (WGS) entry which is preliminary data.</text>
</comment>
<dbReference type="OrthoDB" id="10255174at2759"/>
<sequence>MAKPPPLVVRLIGIGKYEYYPFLDAKGDTNADDLYNFLNKEYKDGRECDIKVVKDATKEAILAELRSLREPVDRTKGIVVFFSSYGGSTGEGTSIICPTDIARTEKSKGITDKELTQLFDSIAKFRGKNITFFLDAPSLAFDWGWPTSEGWAPPLA</sequence>
<keyword evidence="2" id="KW-0788">Thiol protease</keyword>
<feature type="domain" description="Peptidase C14 caspase" evidence="3">
    <location>
        <begin position="12"/>
        <end position="136"/>
    </location>
</feature>
<evidence type="ECO:0000259" key="3">
    <source>
        <dbReference type="Pfam" id="PF00656"/>
    </source>
</evidence>
<dbReference type="Gene3D" id="3.40.50.1460">
    <property type="match status" value="1"/>
</dbReference>